<organism evidence="4 5">
    <name type="scientific">Huiozyma naganishii (strain ATCC MYA-139 / BCRC 22969 / CBS 8797 / KCTC 17520 / NBRC 10181 / NCYC 3082 / Yp74L-3)</name>
    <name type="common">Yeast</name>
    <name type="synonym">Kazachstania naganishii</name>
    <dbReference type="NCBI Taxonomy" id="1071383"/>
    <lineage>
        <taxon>Eukaryota</taxon>
        <taxon>Fungi</taxon>
        <taxon>Dikarya</taxon>
        <taxon>Ascomycota</taxon>
        <taxon>Saccharomycotina</taxon>
        <taxon>Saccharomycetes</taxon>
        <taxon>Saccharomycetales</taxon>
        <taxon>Saccharomycetaceae</taxon>
        <taxon>Huiozyma</taxon>
    </lineage>
</organism>
<dbReference type="OMA" id="PAHESHI"/>
<dbReference type="GeneID" id="34527741"/>
<evidence type="ECO:0008006" key="6">
    <source>
        <dbReference type="Google" id="ProtNLM"/>
    </source>
</evidence>
<dbReference type="GO" id="GO:0003735">
    <property type="term" value="F:structural constituent of ribosome"/>
    <property type="evidence" value="ECO:0007669"/>
    <property type="project" value="EnsemblFungi"/>
</dbReference>
<dbReference type="OrthoDB" id="162638at2759"/>
<sequence>MSFLSALSPLFKNGFAAWKIPSASMIVTRSLMKTHKGAAKRWRKNANGFKRGISGRKHGNCGWSQRGLKALTGRTEAHQSQIKRLKKLLPYH</sequence>
<keyword evidence="2" id="KW-0689">Ribosomal protein</keyword>
<dbReference type="Proteomes" id="UP000006310">
    <property type="component" value="Chromosome 9"/>
</dbReference>
<evidence type="ECO:0000313" key="5">
    <source>
        <dbReference type="Proteomes" id="UP000006310"/>
    </source>
</evidence>
<name>J7RQF2_HUIN7</name>
<keyword evidence="5" id="KW-1185">Reference proteome</keyword>
<dbReference type="GO" id="GO:0005762">
    <property type="term" value="C:mitochondrial large ribosomal subunit"/>
    <property type="evidence" value="ECO:0007669"/>
    <property type="project" value="EnsemblFungi"/>
</dbReference>
<dbReference type="InterPro" id="IPR021137">
    <property type="entry name" value="Ribosomal_bL35-like"/>
</dbReference>
<reference evidence="4 5" key="1">
    <citation type="journal article" date="2011" name="Proc. Natl. Acad. Sci. U.S.A.">
        <title>Evolutionary erosion of yeast sex chromosomes by mating-type switching accidents.</title>
        <authorList>
            <person name="Gordon J.L."/>
            <person name="Armisen D."/>
            <person name="Proux-Wera E."/>
            <person name="Oheigeartaigh S.S."/>
            <person name="Byrne K.P."/>
            <person name="Wolfe K.H."/>
        </authorList>
    </citation>
    <scope>NUCLEOTIDE SEQUENCE [LARGE SCALE GENOMIC DNA]</scope>
    <source>
        <strain evidence="5">ATCC MYA-139 / BCRC 22969 / CBS 8797 / CCRC 22969 / KCTC 17520 / NBRC 10181 / NCYC 3082</strain>
    </source>
</reference>
<evidence type="ECO:0000313" key="4">
    <source>
        <dbReference type="EMBL" id="CCK71998.1"/>
    </source>
</evidence>
<dbReference type="SUPFAM" id="SSF143034">
    <property type="entry name" value="L35p-like"/>
    <property type="match status" value="1"/>
</dbReference>
<evidence type="ECO:0000256" key="1">
    <source>
        <dbReference type="ARBA" id="ARBA00006598"/>
    </source>
</evidence>
<dbReference type="EMBL" id="HE978322">
    <property type="protein sequence ID" value="CCK71998.1"/>
    <property type="molecule type" value="Genomic_DNA"/>
</dbReference>
<gene>
    <name evidence="4" type="primary">KNAG0I02130</name>
    <name evidence="4" type="ordered locus">KNAG_0I02130</name>
</gene>
<dbReference type="Pfam" id="PF01632">
    <property type="entry name" value="Ribosomal_L35p"/>
    <property type="match status" value="1"/>
</dbReference>
<dbReference type="RefSeq" id="XP_022466243.1">
    <property type="nucleotide sequence ID" value="XM_022609892.1"/>
</dbReference>
<comment type="similarity">
    <text evidence="1">Belongs to the bacterial ribosomal protein bL35 family.</text>
</comment>
<dbReference type="STRING" id="1071383.J7RQF2"/>
<dbReference type="InterPro" id="IPR001706">
    <property type="entry name" value="Ribosomal_bL35"/>
</dbReference>
<evidence type="ECO:0000256" key="3">
    <source>
        <dbReference type="ARBA" id="ARBA00023274"/>
    </source>
</evidence>
<dbReference type="GO" id="GO:0006412">
    <property type="term" value="P:translation"/>
    <property type="evidence" value="ECO:0007669"/>
    <property type="project" value="InterPro"/>
</dbReference>
<evidence type="ECO:0000256" key="2">
    <source>
        <dbReference type="ARBA" id="ARBA00022980"/>
    </source>
</evidence>
<dbReference type="eggNOG" id="ENOG502S7SR">
    <property type="taxonomic scope" value="Eukaryota"/>
</dbReference>
<keyword evidence="3" id="KW-0687">Ribonucleoprotein</keyword>
<dbReference type="KEGG" id="kng:KNAG_0I02130"/>
<dbReference type="HOGENOM" id="CLU_166987_1_0_1"/>
<dbReference type="PANTHER" id="PTHR33343:SF1">
    <property type="entry name" value="LARGE RIBOSOMAL SUBUNIT PROTEIN BL35M"/>
    <property type="match status" value="1"/>
</dbReference>
<reference evidence="5" key="2">
    <citation type="submission" date="2012-08" db="EMBL/GenBank/DDBJ databases">
        <title>Genome sequence of Kazachstania naganishii.</title>
        <authorList>
            <person name="Gordon J.L."/>
            <person name="Armisen D."/>
            <person name="Proux-Wera E."/>
            <person name="OhEigeartaigh S.S."/>
            <person name="Byrne K.P."/>
            <person name="Wolfe K.H."/>
        </authorList>
    </citation>
    <scope>NUCLEOTIDE SEQUENCE [LARGE SCALE GENOMIC DNA]</scope>
    <source>
        <strain evidence="5">ATCC MYA-139 / BCRC 22969 / CBS 8797 / CCRC 22969 / KCTC 17520 / NBRC 10181 / NCYC 3082</strain>
    </source>
</reference>
<proteinExistence type="inferred from homology"/>
<dbReference type="PANTHER" id="PTHR33343">
    <property type="entry name" value="54S RIBOSOMAL PROTEIN BL35M"/>
    <property type="match status" value="1"/>
</dbReference>
<dbReference type="InterPro" id="IPR037229">
    <property type="entry name" value="Ribosomal_bL35_sf"/>
</dbReference>
<protein>
    <recommendedName>
        <fullName evidence="6">50S ribosomal protein L35</fullName>
    </recommendedName>
</protein>
<dbReference type="AlphaFoldDB" id="J7RQF2"/>
<dbReference type="Gene3D" id="4.10.410.60">
    <property type="match status" value="1"/>
</dbReference>
<accession>J7RQF2</accession>